<dbReference type="NCBIfam" id="TIGR04247">
    <property type="entry name" value="NosD_copper_fam"/>
    <property type="match status" value="1"/>
</dbReference>
<evidence type="ECO:0000256" key="1">
    <source>
        <dbReference type="ARBA" id="ARBA00004906"/>
    </source>
</evidence>
<reference evidence="5 6" key="1">
    <citation type="submission" date="2018-09" db="EMBL/GenBank/DDBJ databases">
        <authorList>
            <consortium name="Pathogen Informatics"/>
        </authorList>
    </citation>
    <scope>NUCLEOTIDE SEQUENCE [LARGE SCALE GENOMIC DNA]</scope>
    <source>
        <strain evidence="5 6">OH-22767</strain>
    </source>
</reference>
<keyword evidence="6" id="KW-1185">Reference proteome</keyword>
<accession>A0A383TVN9</accession>
<comment type="pathway">
    <text evidence="1">Protein modification; protein ubiquitination.</text>
</comment>
<protein>
    <submittedName>
        <fullName evidence="5">Nitrous oxide reductase family maturation protein NosD</fullName>
    </submittedName>
</protein>
<dbReference type="InterPro" id="IPR006626">
    <property type="entry name" value="PbH1"/>
</dbReference>
<dbReference type="InterPro" id="IPR007742">
    <property type="entry name" value="NosD_dom"/>
</dbReference>
<dbReference type="EMBL" id="UNSC01000001">
    <property type="protein sequence ID" value="SZD71300.1"/>
    <property type="molecule type" value="Genomic_DNA"/>
</dbReference>
<proteinExistence type="predicted"/>
<dbReference type="InterPro" id="IPR012334">
    <property type="entry name" value="Pectin_lyas_fold"/>
</dbReference>
<evidence type="ECO:0000256" key="2">
    <source>
        <dbReference type="ARBA" id="ARBA00022737"/>
    </source>
</evidence>
<name>A0A383TVN9_9FLAO</name>
<evidence type="ECO:0000313" key="5">
    <source>
        <dbReference type="EMBL" id="SZD71300.1"/>
    </source>
</evidence>
<dbReference type="PANTHER" id="PTHR22990">
    <property type="entry name" value="F-BOX ONLY PROTEIN"/>
    <property type="match status" value="1"/>
</dbReference>
<dbReference type="InterPro" id="IPR011050">
    <property type="entry name" value="Pectin_lyase_fold/virulence"/>
</dbReference>
<dbReference type="InterPro" id="IPR026464">
    <property type="entry name" value="NosD_copper_fam"/>
</dbReference>
<dbReference type="OrthoDB" id="9767990at2"/>
<dbReference type="RefSeq" id="WP_119057333.1">
    <property type="nucleotide sequence ID" value="NZ_UNSC01000001.1"/>
</dbReference>
<dbReference type="SMART" id="SM00710">
    <property type="entry name" value="PbH1"/>
    <property type="match status" value="10"/>
</dbReference>
<evidence type="ECO:0000256" key="3">
    <source>
        <dbReference type="ARBA" id="ARBA00022786"/>
    </source>
</evidence>
<dbReference type="Pfam" id="PF05048">
    <property type="entry name" value="NosD"/>
    <property type="match status" value="1"/>
</dbReference>
<dbReference type="InterPro" id="IPR051550">
    <property type="entry name" value="SCF-Subunits/Alg-Epimerases"/>
</dbReference>
<evidence type="ECO:0000259" key="4">
    <source>
        <dbReference type="Pfam" id="PF05048"/>
    </source>
</evidence>
<dbReference type="PANTHER" id="PTHR22990:SF15">
    <property type="entry name" value="F-BOX ONLY PROTEIN 10"/>
    <property type="match status" value="1"/>
</dbReference>
<dbReference type="NCBIfam" id="TIGR03804">
    <property type="entry name" value="para_beta_helix"/>
    <property type="match status" value="1"/>
</dbReference>
<feature type="domain" description="Periplasmic copper-binding protein NosD beta helix" evidence="4">
    <location>
        <begin position="157"/>
        <end position="342"/>
    </location>
</feature>
<organism evidence="5 6">
    <name type="scientific">Candidatus Ornithobacterium hominis</name>
    <dbReference type="NCBI Taxonomy" id="2497989"/>
    <lineage>
        <taxon>Bacteria</taxon>
        <taxon>Pseudomonadati</taxon>
        <taxon>Bacteroidota</taxon>
        <taxon>Flavobacteriia</taxon>
        <taxon>Flavobacteriales</taxon>
        <taxon>Weeksellaceae</taxon>
        <taxon>Ornithobacterium</taxon>
    </lineage>
</organism>
<gene>
    <name evidence="5" type="ORF">SAMEA104719789_00396</name>
</gene>
<sequence length="409" mass="46098">MFKKIFVLLLLLSIFAKGREIIVSPDGQLSSIKKALTQANNGDVIKLKKGVYREYNIEITKSVKIIGESGVVIDGEKKGQIIHILADGVELRNFTVQNVGSDISTIYAAVRLSSCQDFFISNLVLKNFLYGFYLSQVANGTLQNNQLYGASLNDYDSGSGVHFWNVKNVKVLNNEITGSRDGIYIERSADCIIKGNHSYKNIRYGLHFMFSDGNKYVNNVFENNATGVAVMYSNKIKMINNSFKQSWGASAYGLLLKEISDAEITGNKFYKNTTGIQIEGTNRINYKGNQFERNGWALKVKGASYDNHFIKNNFINNSFELSYRGGINNNSFEQNYWSDYTGYDLDKDGFGDVPHRPVKLFSYLVNETPEAIILLRSLFIDIINFSEKVSPVFTPDNLVDSQPKMIPYK</sequence>
<dbReference type="InterPro" id="IPR022441">
    <property type="entry name" value="Para_beta_helix_rpt-2"/>
</dbReference>
<dbReference type="Proteomes" id="UP000262142">
    <property type="component" value="Unassembled WGS sequence"/>
</dbReference>
<dbReference type="AlphaFoldDB" id="A0A383TVN9"/>
<dbReference type="Gene3D" id="2.160.20.10">
    <property type="entry name" value="Single-stranded right-handed beta-helix, Pectin lyase-like"/>
    <property type="match status" value="2"/>
</dbReference>
<keyword evidence="2" id="KW-0677">Repeat</keyword>
<evidence type="ECO:0000313" key="6">
    <source>
        <dbReference type="Proteomes" id="UP000262142"/>
    </source>
</evidence>
<keyword evidence="3" id="KW-0833">Ubl conjugation pathway</keyword>
<dbReference type="SUPFAM" id="SSF51126">
    <property type="entry name" value="Pectin lyase-like"/>
    <property type="match status" value="1"/>
</dbReference>